<protein>
    <recommendedName>
        <fullName evidence="5">Fructosamine kinase family protein</fullName>
    </recommendedName>
</protein>
<proteinExistence type="inferred from homology"/>
<evidence type="ECO:0000256" key="1">
    <source>
        <dbReference type="ARBA" id="ARBA00009460"/>
    </source>
</evidence>
<dbReference type="SUPFAM" id="SSF56112">
    <property type="entry name" value="Protein kinase-like (PK-like)"/>
    <property type="match status" value="1"/>
</dbReference>
<evidence type="ECO:0000313" key="3">
    <source>
        <dbReference type="EMBL" id="BBL35816.1"/>
    </source>
</evidence>
<dbReference type="EMBL" id="AP019755">
    <property type="protein sequence ID" value="BBL35816.1"/>
    <property type="molecule type" value="Genomic_DNA"/>
</dbReference>
<name>A0A4Y1YNU0_9PROT</name>
<evidence type="ECO:0000256" key="2">
    <source>
        <dbReference type="PIRNR" id="PIRNR006221"/>
    </source>
</evidence>
<keyword evidence="2" id="KW-0418">Kinase</keyword>
<keyword evidence="2" id="KW-0808">Transferase</keyword>
<dbReference type="KEGG" id="nst:Nstercoris_02093"/>
<dbReference type="GO" id="GO:0016301">
    <property type="term" value="F:kinase activity"/>
    <property type="evidence" value="ECO:0007669"/>
    <property type="project" value="UniProtKB-UniRule"/>
</dbReference>
<reference evidence="3 4" key="1">
    <citation type="submission" date="2019-06" db="EMBL/GenBank/DDBJ databases">
        <title>Nitrosomonas stercoris KYUHI-S whole genome shotgun sequence.</title>
        <authorList>
            <person name="Nakagawa T."/>
            <person name="Tsuchiya Y."/>
            <person name="Takahashi R."/>
        </authorList>
    </citation>
    <scope>NUCLEOTIDE SEQUENCE [LARGE SCALE GENOMIC DNA]</scope>
    <source>
        <strain evidence="3 4">KYUHI-S</strain>
    </source>
</reference>
<dbReference type="PIRSF" id="PIRSF006221">
    <property type="entry name" value="Ketosamine-3-kinase"/>
    <property type="match status" value="1"/>
</dbReference>
<dbReference type="PANTHER" id="PTHR12149:SF8">
    <property type="entry name" value="PROTEIN-RIBULOSAMINE 3-KINASE"/>
    <property type="match status" value="1"/>
</dbReference>
<comment type="similarity">
    <text evidence="1 2">Belongs to the fructosamine kinase family.</text>
</comment>
<accession>A0A4Y1YNU0</accession>
<dbReference type="Proteomes" id="UP000316473">
    <property type="component" value="Chromosome"/>
</dbReference>
<dbReference type="Gene3D" id="3.30.200.20">
    <property type="entry name" value="Phosphorylase Kinase, domain 1"/>
    <property type="match status" value="1"/>
</dbReference>
<organism evidence="3 4">
    <name type="scientific">Nitrosomonas stercoris</name>
    <dbReference type="NCBI Taxonomy" id="1444684"/>
    <lineage>
        <taxon>Bacteria</taxon>
        <taxon>Pseudomonadati</taxon>
        <taxon>Pseudomonadota</taxon>
        <taxon>Betaproteobacteria</taxon>
        <taxon>Nitrosomonadales</taxon>
        <taxon>Nitrosomonadaceae</taxon>
        <taxon>Nitrosomonas</taxon>
    </lineage>
</organism>
<dbReference type="InterPro" id="IPR016477">
    <property type="entry name" value="Fructo-/Ketosamine-3-kinase"/>
</dbReference>
<dbReference type="Pfam" id="PF03881">
    <property type="entry name" value="Fructosamin_kin"/>
    <property type="match status" value="1"/>
</dbReference>
<evidence type="ECO:0008006" key="5">
    <source>
        <dbReference type="Google" id="ProtNLM"/>
    </source>
</evidence>
<dbReference type="AlphaFoldDB" id="A0A4Y1YNU0"/>
<sequence>MTIGGGCINQTYLLRSHDQQFFIKLNRAESLAMFEAEAAGLEEILRSASLRAPRPLCSGSGHNHAWLVLEFINLCQHGDAAEFGNKLAAMHQYTGQSFGWYRDNTIGSTPQYNTSHHDWVTFWRQQRLGYQLQLAQTNGYTGLLQTLGEQLVSKLHHFFAGYTLTPSLLHGDLWSGNYAFATDEQPVIFDPAVYYGDRETDLAMTELFDGFSSDFYAAYRAAWPLEAGYSTRKQLYNLYHVLNHLNLFGAHYLSQAETMLKKLLAELG</sequence>
<dbReference type="PANTHER" id="PTHR12149">
    <property type="entry name" value="FRUCTOSAMINE 3 KINASE-RELATED PROTEIN"/>
    <property type="match status" value="1"/>
</dbReference>
<dbReference type="Gene3D" id="3.90.1200.10">
    <property type="match status" value="1"/>
</dbReference>
<keyword evidence="4" id="KW-1185">Reference proteome</keyword>
<evidence type="ECO:0000313" key="4">
    <source>
        <dbReference type="Proteomes" id="UP000316473"/>
    </source>
</evidence>
<dbReference type="InterPro" id="IPR011009">
    <property type="entry name" value="Kinase-like_dom_sf"/>
</dbReference>
<gene>
    <name evidence="3" type="ORF">Nstercoris_02093</name>
</gene>